<keyword evidence="3 6" id="KW-0378">Hydrolase</keyword>
<dbReference type="Pfam" id="PF01435">
    <property type="entry name" value="Peptidase_M48"/>
    <property type="match status" value="1"/>
</dbReference>
<dbReference type="AlphaFoldDB" id="A0A1I3DVR1"/>
<dbReference type="RefSeq" id="WP_256211305.1">
    <property type="nucleotide sequence ID" value="NZ_FOQK01000008.1"/>
</dbReference>
<keyword evidence="5 6" id="KW-0482">Metalloprotease</keyword>
<gene>
    <name evidence="9" type="ORF">SAMN04487861_10821</name>
</gene>
<dbReference type="Gene3D" id="3.30.2010.10">
    <property type="entry name" value="Metalloproteases ('zincins'), catalytic domain"/>
    <property type="match status" value="1"/>
</dbReference>
<dbReference type="GO" id="GO:0016020">
    <property type="term" value="C:membrane"/>
    <property type="evidence" value="ECO:0007669"/>
    <property type="project" value="TreeGrafter"/>
</dbReference>
<accession>A0A1I3DVR1</accession>
<protein>
    <submittedName>
        <fullName evidence="9">Peptidase family M48</fullName>
    </submittedName>
</protein>
<comment type="similarity">
    <text evidence="6">Belongs to the peptidase M48 family.</text>
</comment>
<feature type="domain" description="Peptidase M48" evidence="8">
    <location>
        <begin position="104"/>
        <end position="275"/>
    </location>
</feature>
<reference evidence="9 10" key="1">
    <citation type="submission" date="2016-10" db="EMBL/GenBank/DDBJ databases">
        <authorList>
            <person name="de Groot N.N."/>
        </authorList>
    </citation>
    <scope>NUCLEOTIDE SEQUENCE [LARGE SCALE GENOMIC DNA]</scope>
    <source>
        <strain evidence="9 10">Z108</strain>
    </source>
</reference>
<evidence type="ECO:0000259" key="8">
    <source>
        <dbReference type="Pfam" id="PF01435"/>
    </source>
</evidence>
<dbReference type="PANTHER" id="PTHR22726:SF1">
    <property type="entry name" value="METALLOENDOPEPTIDASE OMA1, MITOCHONDRIAL"/>
    <property type="match status" value="1"/>
</dbReference>
<dbReference type="Proteomes" id="UP000183639">
    <property type="component" value="Unassembled WGS sequence"/>
</dbReference>
<evidence type="ECO:0000256" key="7">
    <source>
        <dbReference type="SAM" id="SignalP"/>
    </source>
</evidence>
<dbReference type="InterPro" id="IPR051156">
    <property type="entry name" value="Mito/Outer_Membr_Metalloprot"/>
</dbReference>
<organism evidence="9 10">
    <name type="scientific">Selenomonas ruminantium</name>
    <dbReference type="NCBI Taxonomy" id="971"/>
    <lineage>
        <taxon>Bacteria</taxon>
        <taxon>Bacillati</taxon>
        <taxon>Bacillota</taxon>
        <taxon>Negativicutes</taxon>
        <taxon>Selenomonadales</taxon>
        <taxon>Selenomonadaceae</taxon>
        <taxon>Selenomonas</taxon>
    </lineage>
</organism>
<evidence type="ECO:0000256" key="4">
    <source>
        <dbReference type="ARBA" id="ARBA00022833"/>
    </source>
</evidence>
<dbReference type="InterPro" id="IPR001915">
    <property type="entry name" value="Peptidase_M48"/>
</dbReference>
<evidence type="ECO:0000256" key="1">
    <source>
        <dbReference type="ARBA" id="ARBA00022670"/>
    </source>
</evidence>
<evidence type="ECO:0000256" key="6">
    <source>
        <dbReference type="RuleBase" id="RU003983"/>
    </source>
</evidence>
<dbReference type="GO" id="GO:0004222">
    <property type="term" value="F:metalloendopeptidase activity"/>
    <property type="evidence" value="ECO:0007669"/>
    <property type="project" value="InterPro"/>
</dbReference>
<dbReference type="EMBL" id="FOQK01000008">
    <property type="protein sequence ID" value="SFH90817.1"/>
    <property type="molecule type" value="Genomic_DNA"/>
</dbReference>
<keyword evidence="7" id="KW-0732">Signal</keyword>
<sequence length="375" mass="40638">MEFKKISRKAAAAMLLSASLVGGELAIAPPATAEAFSLSNINDIGSIVVTGVKYAQLRSQIKQQTDYLDNDPNGRQVMYNDWRNKTGVDYNENLNWRLENMMQNMTAAVRAVDASIDKHPYYYYLNPDDSFNAFCGLGHVMSVNHGAFDYISCDDELAVIVGHEMGHGQKSHAANGMVKTLDKQLLASVASSVAGGTDLTDMVAGMALKNGVVHATKSNEWEADNLSWEYMTHSNYNPGACAAIWQRVIDKLGNNSQSGAALWFNPSDHPNHAARRDNYAKKLTAYSGKHVTDKDGVVYVNGKKFVTPAPAGGMSTKERSYFVMGNLAAAYHNGHNKAGVTANGNTVMMGAQPILTCTADDEAAQTLADRLNSIK</sequence>
<keyword evidence="1 6" id="KW-0645">Protease</keyword>
<dbReference type="GO" id="GO:0051603">
    <property type="term" value="P:proteolysis involved in protein catabolic process"/>
    <property type="evidence" value="ECO:0007669"/>
    <property type="project" value="TreeGrafter"/>
</dbReference>
<evidence type="ECO:0000313" key="10">
    <source>
        <dbReference type="Proteomes" id="UP000183639"/>
    </source>
</evidence>
<comment type="cofactor">
    <cofactor evidence="6">
        <name>Zn(2+)</name>
        <dbReference type="ChEBI" id="CHEBI:29105"/>
    </cofactor>
    <text evidence="6">Binds 1 zinc ion per subunit.</text>
</comment>
<evidence type="ECO:0000256" key="2">
    <source>
        <dbReference type="ARBA" id="ARBA00022723"/>
    </source>
</evidence>
<feature type="signal peptide" evidence="7">
    <location>
        <begin position="1"/>
        <end position="33"/>
    </location>
</feature>
<dbReference type="PANTHER" id="PTHR22726">
    <property type="entry name" value="METALLOENDOPEPTIDASE OMA1"/>
    <property type="match status" value="1"/>
</dbReference>
<evidence type="ECO:0000256" key="3">
    <source>
        <dbReference type="ARBA" id="ARBA00022801"/>
    </source>
</evidence>
<evidence type="ECO:0000256" key="5">
    <source>
        <dbReference type="ARBA" id="ARBA00023049"/>
    </source>
</evidence>
<dbReference type="CDD" id="cd07324">
    <property type="entry name" value="M48C_Oma1-like"/>
    <property type="match status" value="1"/>
</dbReference>
<name>A0A1I3DVR1_SELRU</name>
<keyword evidence="2" id="KW-0479">Metal-binding</keyword>
<keyword evidence="4 6" id="KW-0862">Zinc</keyword>
<dbReference type="GO" id="GO:0046872">
    <property type="term" value="F:metal ion binding"/>
    <property type="evidence" value="ECO:0007669"/>
    <property type="project" value="UniProtKB-KW"/>
</dbReference>
<evidence type="ECO:0000313" key="9">
    <source>
        <dbReference type="EMBL" id="SFH90817.1"/>
    </source>
</evidence>
<proteinExistence type="inferred from homology"/>
<feature type="chain" id="PRO_5039155396" evidence="7">
    <location>
        <begin position="34"/>
        <end position="375"/>
    </location>
</feature>